<gene>
    <name evidence="1" type="ORF">GCM10017655_28310</name>
</gene>
<dbReference type="AlphaFoldDB" id="A0A9W6NFJ5"/>
<comment type="caution">
    <text evidence="1">The sequence shown here is derived from an EMBL/GenBank/DDBJ whole genome shotgun (WGS) entry which is preliminary data.</text>
</comment>
<reference evidence="1" key="1">
    <citation type="journal article" date="2014" name="Int. J. Syst. Evol. Microbiol.">
        <title>Complete genome sequence of Corynebacterium casei LMG S-19264T (=DSM 44701T), isolated from a smear-ripened cheese.</title>
        <authorList>
            <consortium name="US DOE Joint Genome Institute (JGI-PGF)"/>
            <person name="Walter F."/>
            <person name="Albersmeier A."/>
            <person name="Kalinowski J."/>
            <person name="Ruckert C."/>
        </authorList>
    </citation>
    <scope>NUCLEOTIDE SEQUENCE</scope>
    <source>
        <strain evidence="1">VKM B-2935</strain>
    </source>
</reference>
<organism evidence="1 2">
    <name type="scientific">Pseudomonas turukhanskensis</name>
    <dbReference type="NCBI Taxonomy" id="1806536"/>
    <lineage>
        <taxon>Bacteria</taxon>
        <taxon>Pseudomonadati</taxon>
        <taxon>Pseudomonadota</taxon>
        <taxon>Gammaproteobacteria</taxon>
        <taxon>Pseudomonadales</taxon>
        <taxon>Pseudomonadaceae</taxon>
        <taxon>Pseudomonas</taxon>
    </lineage>
</organism>
<name>A0A9W6NFJ5_9PSED</name>
<sequence length="169" mass="19574">MTHVVEPGAAIDRGKNLNELIHRGTMKDGRHADFRVKKMTAKTFIVSDMRELMVMQRVFREAKFCTVPDDDEISDSDIVAALFSRLMNALIEVEVEVMGESARADWQAWLTMDDPMRSEWSAVRLRAQRKKTWPVMSDMERNEYVRLLFAPFIMSQKEIDQFVGEVNGE</sequence>
<evidence type="ECO:0000313" key="2">
    <source>
        <dbReference type="Proteomes" id="UP001143328"/>
    </source>
</evidence>
<dbReference type="RefSeq" id="WP_271195960.1">
    <property type="nucleotide sequence ID" value="NZ_BSFN01000007.1"/>
</dbReference>
<accession>A0A9W6NFJ5</accession>
<reference evidence="1" key="2">
    <citation type="submission" date="2023-01" db="EMBL/GenBank/DDBJ databases">
        <authorList>
            <person name="Sun Q."/>
            <person name="Evtushenko L."/>
        </authorList>
    </citation>
    <scope>NUCLEOTIDE SEQUENCE</scope>
    <source>
        <strain evidence="1">VKM B-2935</strain>
    </source>
</reference>
<protein>
    <submittedName>
        <fullName evidence="1">Uncharacterized protein</fullName>
    </submittedName>
</protein>
<keyword evidence="2" id="KW-1185">Reference proteome</keyword>
<dbReference type="Proteomes" id="UP001143328">
    <property type="component" value="Unassembled WGS sequence"/>
</dbReference>
<proteinExistence type="predicted"/>
<dbReference type="EMBL" id="BSFN01000007">
    <property type="protein sequence ID" value="GLK89769.1"/>
    <property type="molecule type" value="Genomic_DNA"/>
</dbReference>
<evidence type="ECO:0000313" key="1">
    <source>
        <dbReference type="EMBL" id="GLK89769.1"/>
    </source>
</evidence>